<dbReference type="PANTHER" id="PTHR34115:SF5">
    <property type="entry name" value="PROTEIN, PUTATIVE-RELATED"/>
    <property type="match status" value="1"/>
</dbReference>
<reference evidence="2" key="1">
    <citation type="submission" date="2016-11" db="EMBL/GenBank/DDBJ databases">
        <title>The genome of Nicotiana attenuata.</title>
        <authorList>
            <person name="Xu S."/>
            <person name="Brockmoeller T."/>
            <person name="Gaquerel E."/>
            <person name="Navarro A."/>
            <person name="Kuhl H."/>
            <person name="Gase K."/>
            <person name="Ling Z."/>
            <person name="Zhou W."/>
            <person name="Kreitzer C."/>
            <person name="Stanke M."/>
            <person name="Tang H."/>
            <person name="Lyons E."/>
            <person name="Pandey P."/>
            <person name="Pandey S.P."/>
            <person name="Timmermann B."/>
            <person name="Baldwin I.T."/>
        </authorList>
    </citation>
    <scope>NUCLEOTIDE SEQUENCE [LARGE SCALE GENOMIC DNA]</scope>
    <source>
        <strain evidence="2">UT</strain>
    </source>
</reference>
<feature type="transmembrane region" description="Helical" evidence="1">
    <location>
        <begin position="106"/>
        <end position="127"/>
    </location>
</feature>
<feature type="transmembrane region" description="Helical" evidence="1">
    <location>
        <begin position="37"/>
        <end position="56"/>
    </location>
</feature>
<dbReference type="SMR" id="A0A314KUP6"/>
<dbReference type="InterPro" id="IPR053258">
    <property type="entry name" value="Ca-permeable_cation_channel"/>
</dbReference>
<keyword evidence="1" id="KW-1133">Transmembrane helix</keyword>
<dbReference type="AlphaFoldDB" id="A0A314KUP6"/>
<evidence type="ECO:0000313" key="3">
    <source>
        <dbReference type="Proteomes" id="UP000187609"/>
    </source>
</evidence>
<keyword evidence="1" id="KW-0472">Membrane</keyword>
<protein>
    <submittedName>
        <fullName evidence="2">Uncharacterized protein</fullName>
    </submittedName>
</protein>
<dbReference type="PANTHER" id="PTHR34115">
    <property type="entry name" value="PROTEIN, PUTATIVE-RELATED"/>
    <property type="match status" value="1"/>
</dbReference>
<keyword evidence="1" id="KW-0812">Transmembrane</keyword>
<dbReference type="EMBL" id="MJEQ01000946">
    <property type="protein sequence ID" value="OIT33088.1"/>
    <property type="molecule type" value="Genomic_DNA"/>
</dbReference>
<evidence type="ECO:0000256" key="1">
    <source>
        <dbReference type="SAM" id="Phobius"/>
    </source>
</evidence>
<proteinExistence type="predicted"/>
<evidence type="ECO:0000313" key="2">
    <source>
        <dbReference type="EMBL" id="OIT33088.1"/>
    </source>
</evidence>
<keyword evidence="3" id="KW-1185">Reference proteome</keyword>
<organism evidence="2 3">
    <name type="scientific">Nicotiana attenuata</name>
    <name type="common">Coyote tobacco</name>
    <dbReference type="NCBI Taxonomy" id="49451"/>
    <lineage>
        <taxon>Eukaryota</taxon>
        <taxon>Viridiplantae</taxon>
        <taxon>Streptophyta</taxon>
        <taxon>Embryophyta</taxon>
        <taxon>Tracheophyta</taxon>
        <taxon>Spermatophyta</taxon>
        <taxon>Magnoliopsida</taxon>
        <taxon>eudicotyledons</taxon>
        <taxon>Gunneridae</taxon>
        <taxon>Pentapetalae</taxon>
        <taxon>asterids</taxon>
        <taxon>lamiids</taxon>
        <taxon>Solanales</taxon>
        <taxon>Solanaceae</taxon>
        <taxon>Nicotianoideae</taxon>
        <taxon>Nicotianeae</taxon>
        <taxon>Nicotiana</taxon>
    </lineage>
</organism>
<gene>
    <name evidence="2" type="ORF">A4A49_53696</name>
</gene>
<dbReference type="Gramene" id="OIT33088">
    <property type="protein sequence ID" value="OIT33088"/>
    <property type="gene ID" value="A4A49_53696"/>
</dbReference>
<comment type="caution">
    <text evidence="2">The sequence shown here is derived from an EMBL/GenBank/DDBJ whole genome shotgun (WGS) entry which is preliminary data.</text>
</comment>
<name>A0A314KUP6_NICAT</name>
<sequence length="196" mass="23288">MGFLLQSWTTYTNQFNETFMATVSYIFYTYEEQSTTTCSLTILGFFLTILLNFLQLKYQGNDKTDPFQTHPKTMRVSVASLLLYCLIYGVKQRFSRHPPYRKFSDLVNHVMVFFSSLSLASTASVLFPDSVSPVVYLLCFLLSGGEMLHWVFKKIMQQFEEESYFQRRRDETVWNFLRRRMNMVYYPMEQRFSLPV</sequence>
<dbReference type="Proteomes" id="UP000187609">
    <property type="component" value="Unassembled WGS sequence"/>
</dbReference>
<accession>A0A314KUP6</accession>
<feature type="transmembrane region" description="Helical" evidence="1">
    <location>
        <begin position="133"/>
        <end position="152"/>
    </location>
</feature>